<organism evidence="4 5">
    <name type="scientific">Aminipila luticellarii</name>
    <dbReference type="NCBI Taxonomy" id="2507160"/>
    <lineage>
        <taxon>Bacteria</taxon>
        <taxon>Bacillati</taxon>
        <taxon>Bacillota</taxon>
        <taxon>Clostridia</taxon>
        <taxon>Peptostreptococcales</taxon>
        <taxon>Anaerovoracaceae</taxon>
        <taxon>Aminipila</taxon>
    </lineage>
</organism>
<feature type="domain" description="Smf/DprA SLOG" evidence="2">
    <location>
        <begin position="11"/>
        <end position="215"/>
    </location>
</feature>
<dbReference type="GO" id="GO:0009294">
    <property type="term" value="P:DNA-mediated transformation"/>
    <property type="evidence" value="ECO:0007669"/>
    <property type="project" value="InterPro"/>
</dbReference>
<name>A0A410PWE5_9FIRM</name>
<dbReference type="SUPFAM" id="SSF102405">
    <property type="entry name" value="MCP/YpsA-like"/>
    <property type="match status" value="1"/>
</dbReference>
<dbReference type="InterPro" id="IPR003488">
    <property type="entry name" value="DprA"/>
</dbReference>
<dbReference type="Pfam" id="PF02481">
    <property type="entry name" value="DNA_processg_A"/>
    <property type="match status" value="1"/>
</dbReference>
<evidence type="ECO:0000313" key="5">
    <source>
        <dbReference type="Proteomes" id="UP000287601"/>
    </source>
</evidence>
<dbReference type="PANTHER" id="PTHR43022:SF1">
    <property type="entry name" value="PROTEIN SMF"/>
    <property type="match status" value="1"/>
</dbReference>
<gene>
    <name evidence="4" type="primary">dprA</name>
    <name evidence="4" type="ORF">EQM06_08225</name>
</gene>
<evidence type="ECO:0000259" key="3">
    <source>
        <dbReference type="Pfam" id="PF17782"/>
    </source>
</evidence>
<dbReference type="PANTHER" id="PTHR43022">
    <property type="entry name" value="PROTEIN SMF"/>
    <property type="match status" value="1"/>
</dbReference>
<dbReference type="Pfam" id="PF17782">
    <property type="entry name" value="WHD_DprA"/>
    <property type="match status" value="1"/>
</dbReference>
<dbReference type="InterPro" id="IPR057666">
    <property type="entry name" value="DrpA_SLOG"/>
</dbReference>
<comment type="similarity">
    <text evidence="1">Belongs to the DprA/Smf family.</text>
</comment>
<evidence type="ECO:0000313" key="4">
    <source>
        <dbReference type="EMBL" id="QAT43206.1"/>
    </source>
</evidence>
<evidence type="ECO:0000259" key="2">
    <source>
        <dbReference type="Pfam" id="PF02481"/>
    </source>
</evidence>
<evidence type="ECO:0000256" key="1">
    <source>
        <dbReference type="ARBA" id="ARBA00006525"/>
    </source>
</evidence>
<feature type="domain" description="DprA winged helix" evidence="3">
    <location>
        <begin position="230"/>
        <end position="278"/>
    </location>
</feature>
<keyword evidence="5" id="KW-1185">Reference proteome</keyword>
<dbReference type="AlphaFoldDB" id="A0A410PWE5"/>
<proteinExistence type="inferred from homology"/>
<dbReference type="OrthoDB" id="9785707at2"/>
<sequence length="288" mass="31111">MDITKDIKTVEKNSEKYPILLREIKDPPERLYYIGNLELASCSSVSVVGSRKASAYGKWAAHEIGKRLADNDVVTVSGMAAGIDSMSHKGALSVNGNTIAVLGCGIDICFPAFNRALRDEIVEKGLLLSEYPPGYPGSKFTFPHRNRIISGLSMATVVVEAGVSSGSLITAERAAEQGRNVFSVPGNINSFGSIGTNKLIQDGAYPLALIDDIFDILGINKKNTANIIRQLGREEQTLVKIIQREGEVSADYLCREVNMKVSDVNAILTILEMKGVVYSALGKIFIAN</sequence>
<dbReference type="Gene3D" id="3.40.50.450">
    <property type="match status" value="1"/>
</dbReference>
<accession>A0A410PWE5</accession>
<dbReference type="InterPro" id="IPR041614">
    <property type="entry name" value="DprA_WH"/>
</dbReference>
<reference evidence="4 5" key="1">
    <citation type="submission" date="2019-01" db="EMBL/GenBank/DDBJ databases">
        <title>Draft genomes of a novel of Aminipila strains.</title>
        <authorList>
            <person name="Ma S."/>
        </authorList>
    </citation>
    <scope>NUCLEOTIDE SEQUENCE [LARGE SCALE GENOMIC DNA]</scope>
    <source>
        <strain evidence="5">JN-39</strain>
    </source>
</reference>
<dbReference type="RefSeq" id="WP_128745852.1">
    <property type="nucleotide sequence ID" value="NZ_CP035281.1"/>
</dbReference>
<protein>
    <submittedName>
        <fullName evidence="4">DNA-protecting protein DprA</fullName>
    </submittedName>
</protein>
<dbReference type="KEGG" id="amij:EQM06_08225"/>
<dbReference type="EMBL" id="CP035281">
    <property type="protein sequence ID" value="QAT43206.1"/>
    <property type="molecule type" value="Genomic_DNA"/>
</dbReference>
<dbReference type="Proteomes" id="UP000287601">
    <property type="component" value="Chromosome"/>
</dbReference>
<dbReference type="NCBIfam" id="TIGR00732">
    <property type="entry name" value="dprA"/>
    <property type="match status" value="1"/>
</dbReference>